<dbReference type="InterPro" id="IPR000873">
    <property type="entry name" value="AMP-dep_synth/lig_dom"/>
</dbReference>
<gene>
    <name evidence="2" type="ORF">METZ01_LOCUS277565</name>
</gene>
<dbReference type="Pfam" id="PF00501">
    <property type="entry name" value="AMP-binding"/>
    <property type="match status" value="1"/>
</dbReference>
<organism evidence="2">
    <name type="scientific">marine metagenome</name>
    <dbReference type="NCBI Taxonomy" id="408172"/>
    <lineage>
        <taxon>unclassified sequences</taxon>
        <taxon>metagenomes</taxon>
        <taxon>ecological metagenomes</taxon>
    </lineage>
</organism>
<dbReference type="InterPro" id="IPR042099">
    <property type="entry name" value="ANL_N_sf"/>
</dbReference>
<dbReference type="AlphaFoldDB" id="A0A382KPW1"/>
<dbReference type="EMBL" id="UINC01081141">
    <property type="protein sequence ID" value="SVC24711.1"/>
    <property type="molecule type" value="Genomic_DNA"/>
</dbReference>
<proteinExistence type="predicted"/>
<evidence type="ECO:0000259" key="1">
    <source>
        <dbReference type="Pfam" id="PF00501"/>
    </source>
</evidence>
<dbReference type="Gene3D" id="3.40.50.12780">
    <property type="entry name" value="N-terminal domain of ligase-like"/>
    <property type="match status" value="1"/>
</dbReference>
<dbReference type="PANTHER" id="PTHR43767">
    <property type="entry name" value="LONG-CHAIN-FATTY-ACID--COA LIGASE"/>
    <property type="match status" value="1"/>
</dbReference>
<dbReference type="PANTHER" id="PTHR43767:SF11">
    <property type="entry name" value="MEDIUM-CHAIN-FATTY-ACID--COA LIGASE"/>
    <property type="match status" value="1"/>
</dbReference>
<dbReference type="InterPro" id="IPR050237">
    <property type="entry name" value="ATP-dep_AMP-bd_enzyme"/>
</dbReference>
<reference evidence="2" key="1">
    <citation type="submission" date="2018-05" db="EMBL/GenBank/DDBJ databases">
        <authorList>
            <person name="Lanie J.A."/>
            <person name="Ng W.-L."/>
            <person name="Kazmierczak K.M."/>
            <person name="Andrzejewski T.M."/>
            <person name="Davidsen T.M."/>
            <person name="Wayne K.J."/>
            <person name="Tettelin H."/>
            <person name="Glass J.I."/>
            <person name="Rusch D."/>
            <person name="Podicherti R."/>
            <person name="Tsui H.-C.T."/>
            <person name="Winkler M.E."/>
        </authorList>
    </citation>
    <scope>NUCLEOTIDE SEQUENCE</scope>
</reference>
<accession>A0A382KPW1</accession>
<feature type="non-terminal residue" evidence="2">
    <location>
        <position position="168"/>
    </location>
</feature>
<sequence>MPLLKALIQDRQLLISSLIKYSAEYHGENDIVTRNNDGTIHRTNYGEVYKRTQKLAHALESIGAEPGDRIGTISWNSFRHLEVYYATSGIGCICHTVNPRLFVEQLTYIINHAEDKFLFVDTSFVTLVENLKSDLTSVKGVIVMCDQKEMPETSFSNVYCYETLIEDQ</sequence>
<protein>
    <recommendedName>
        <fullName evidence="1">AMP-dependent synthetase/ligase domain-containing protein</fullName>
    </recommendedName>
</protein>
<feature type="domain" description="AMP-dependent synthetase/ligase" evidence="1">
    <location>
        <begin position="25"/>
        <end position="152"/>
    </location>
</feature>
<name>A0A382KPW1_9ZZZZ</name>
<dbReference type="SUPFAM" id="SSF56801">
    <property type="entry name" value="Acetyl-CoA synthetase-like"/>
    <property type="match status" value="1"/>
</dbReference>
<evidence type="ECO:0000313" key="2">
    <source>
        <dbReference type="EMBL" id="SVC24711.1"/>
    </source>
</evidence>